<evidence type="ECO:0000313" key="1">
    <source>
        <dbReference type="EMBL" id="GAA4093514.1"/>
    </source>
</evidence>
<dbReference type="RefSeq" id="WP_344934547.1">
    <property type="nucleotide sequence ID" value="NZ_BAABDM010000002.1"/>
</dbReference>
<evidence type="ECO:0000313" key="2">
    <source>
        <dbReference type="Proteomes" id="UP001500392"/>
    </source>
</evidence>
<accession>A0ABP7WP69</accession>
<dbReference type="Proteomes" id="UP001500392">
    <property type="component" value="Unassembled WGS sequence"/>
</dbReference>
<reference evidence="2" key="1">
    <citation type="journal article" date="2019" name="Int. J. Syst. Evol. Microbiol.">
        <title>The Global Catalogue of Microorganisms (GCM) 10K type strain sequencing project: providing services to taxonomists for standard genome sequencing and annotation.</title>
        <authorList>
            <consortium name="The Broad Institute Genomics Platform"/>
            <consortium name="The Broad Institute Genome Sequencing Center for Infectious Disease"/>
            <person name="Wu L."/>
            <person name="Ma J."/>
        </authorList>
    </citation>
    <scope>NUCLEOTIDE SEQUENCE [LARGE SCALE GENOMIC DNA]</scope>
    <source>
        <strain evidence="2">JCM 17304</strain>
    </source>
</reference>
<name>A0ABP7WP69_9GAMM</name>
<dbReference type="EMBL" id="BAABDM010000002">
    <property type="protein sequence ID" value="GAA4093514.1"/>
    <property type="molecule type" value="Genomic_DNA"/>
</dbReference>
<protein>
    <recommendedName>
        <fullName evidence="3">Adhesin</fullName>
    </recommendedName>
</protein>
<comment type="caution">
    <text evidence="1">The sequence shown here is derived from an EMBL/GenBank/DDBJ whole genome shotgun (WGS) entry which is preliminary data.</text>
</comment>
<keyword evidence="2" id="KW-1185">Reference proteome</keyword>
<dbReference type="PROSITE" id="PS51257">
    <property type="entry name" value="PROKAR_LIPOPROTEIN"/>
    <property type="match status" value="1"/>
</dbReference>
<evidence type="ECO:0008006" key="3">
    <source>
        <dbReference type="Google" id="ProtNLM"/>
    </source>
</evidence>
<gene>
    <name evidence="1" type="ORF">GCM10022414_16630</name>
</gene>
<sequence>MKLKLLGLNCIFLVTACGGGGGGSGTPSDSLTGIFTDSPVYGVKYQTDSLQGLTNALGEFDYREGESIVFSIGDLQFPSISATQQITPTDLAQGSSEVRTNILQLLQSLDDDNNPDNGISISAEAENAFKDSTLDLESANFDSEAQAILDTIGDGIQLVSAEQAEAHFQSAQEAQILGSWLYSEGEGKRNVLTFVEGNEYVIIHEHTDDGDQVAGSVEYGTYTWDIESGAFSTSLIDESDNSGGLYDEGSSVSKASVTGDTLTLNFTDTDSGTVAFSRVKNLNNSLEGAWQLYEADIDSLNVLTFLSNTEYVIAHTNNQESYDDDDGGPASPQALSGEFGTFSTTENSSTFTASVESNGDGGLYNKTDPSDNIITLEVKRWGDLKIIDLDGEFFLSRVGTFATTLVGDGENLVDILVNRGVGFDEADLVGNWQVTTTSPSYHDKVGFVESFSVQLKADRTGTVTFEEDDVTTLVWEVNSAGTLYYTETDEFDDKWFLNIAPVKGAANSVLIDSKSPAGQEDFADVLVEASFTRIADEGPISEEIAVKK</sequence>
<proteinExistence type="predicted"/>
<organism evidence="1 2">
    <name type="scientific">Zhongshania borealis</name>
    <dbReference type="NCBI Taxonomy" id="889488"/>
    <lineage>
        <taxon>Bacteria</taxon>
        <taxon>Pseudomonadati</taxon>
        <taxon>Pseudomonadota</taxon>
        <taxon>Gammaproteobacteria</taxon>
        <taxon>Cellvibrionales</taxon>
        <taxon>Spongiibacteraceae</taxon>
        <taxon>Zhongshania</taxon>
    </lineage>
</organism>